<accession>A0A446BTT7</accession>
<sequence>MVFNFPTASLAFRNDEDAAAADLGVRNWRIWLCLERKHSPEVTEIAVDGARRNLMAAAYR</sequence>
<gene>
    <name evidence="1" type="ORF">TT172_LOCUS8199</name>
</gene>
<organism evidence="1 2">
    <name type="scientific">Thermothielavioides terrestris</name>
    <dbReference type="NCBI Taxonomy" id="2587410"/>
    <lineage>
        <taxon>Eukaryota</taxon>
        <taxon>Fungi</taxon>
        <taxon>Dikarya</taxon>
        <taxon>Ascomycota</taxon>
        <taxon>Pezizomycotina</taxon>
        <taxon>Sordariomycetes</taxon>
        <taxon>Sordariomycetidae</taxon>
        <taxon>Sordariales</taxon>
        <taxon>Chaetomiaceae</taxon>
        <taxon>Thermothielavioides</taxon>
    </lineage>
</organism>
<dbReference type="AlphaFoldDB" id="A0A446BTT7"/>
<evidence type="ECO:0000313" key="1">
    <source>
        <dbReference type="EMBL" id="SPQ25780.1"/>
    </source>
</evidence>
<protein>
    <submittedName>
        <fullName evidence="1">021c1235-e99d-4984-bada-a2a7f9b88199</fullName>
    </submittedName>
</protein>
<dbReference type="EMBL" id="OUUZ01000015">
    <property type="protein sequence ID" value="SPQ25780.1"/>
    <property type="molecule type" value="Genomic_DNA"/>
</dbReference>
<name>A0A446BTT7_9PEZI</name>
<dbReference type="Proteomes" id="UP000289323">
    <property type="component" value="Unassembled WGS sequence"/>
</dbReference>
<evidence type="ECO:0000313" key="2">
    <source>
        <dbReference type="Proteomes" id="UP000289323"/>
    </source>
</evidence>
<reference evidence="1 2" key="1">
    <citation type="submission" date="2018-04" db="EMBL/GenBank/DDBJ databases">
        <authorList>
            <person name="Huttner S."/>
            <person name="Dainat J."/>
        </authorList>
    </citation>
    <scope>NUCLEOTIDE SEQUENCE [LARGE SCALE GENOMIC DNA]</scope>
</reference>
<proteinExistence type="predicted"/>